<dbReference type="OrthoDB" id="238862at2"/>
<dbReference type="EMBL" id="CP018477">
    <property type="protein sequence ID" value="ASV76144.1"/>
    <property type="molecule type" value="Genomic_DNA"/>
</dbReference>
<dbReference type="InterPro" id="IPR008930">
    <property type="entry name" value="Terpenoid_cyclase/PrenylTrfase"/>
</dbReference>
<name>A0A286RJL0_9BACT</name>
<dbReference type="KEGG" id="ttf:THTE_3543"/>
<reference evidence="1 2" key="1">
    <citation type="journal article" name="Front. Microbiol.">
        <title>Sugar Metabolism of the First Thermophilic Planctomycete Thermogutta terrifontis: Comparative Genomic and Transcriptomic Approaches.</title>
        <authorList>
            <person name="Elcheninov A.G."/>
            <person name="Menzel P."/>
            <person name="Gudbergsdottir S.R."/>
            <person name="Slesarev A.I."/>
            <person name="Kadnikov V.V."/>
            <person name="Krogh A."/>
            <person name="Bonch-Osmolovskaya E.A."/>
            <person name="Peng X."/>
            <person name="Kublanov I.V."/>
        </authorList>
    </citation>
    <scope>NUCLEOTIDE SEQUENCE [LARGE SCALE GENOMIC DNA]</scope>
    <source>
        <strain evidence="1 2">R1</strain>
    </source>
</reference>
<dbReference type="RefSeq" id="WP_095416001.1">
    <property type="nucleotide sequence ID" value="NZ_CP018477.1"/>
</dbReference>
<organism evidence="1 2">
    <name type="scientific">Thermogutta terrifontis</name>
    <dbReference type="NCBI Taxonomy" id="1331910"/>
    <lineage>
        <taxon>Bacteria</taxon>
        <taxon>Pseudomonadati</taxon>
        <taxon>Planctomycetota</taxon>
        <taxon>Planctomycetia</taxon>
        <taxon>Pirellulales</taxon>
        <taxon>Thermoguttaceae</taxon>
        <taxon>Thermogutta</taxon>
    </lineage>
</organism>
<dbReference type="SUPFAM" id="SSF48239">
    <property type="entry name" value="Terpenoid cyclases/Protein prenyltransferases"/>
    <property type="match status" value="1"/>
</dbReference>
<evidence type="ECO:0008006" key="3">
    <source>
        <dbReference type="Google" id="ProtNLM"/>
    </source>
</evidence>
<dbReference type="Proteomes" id="UP000215086">
    <property type="component" value="Chromosome"/>
</dbReference>
<evidence type="ECO:0000313" key="2">
    <source>
        <dbReference type="Proteomes" id="UP000215086"/>
    </source>
</evidence>
<dbReference type="CDD" id="cd00688">
    <property type="entry name" value="ISOPREN_C2_like"/>
    <property type="match status" value="1"/>
</dbReference>
<evidence type="ECO:0000313" key="1">
    <source>
        <dbReference type="EMBL" id="ASV76144.1"/>
    </source>
</evidence>
<protein>
    <recommendedName>
        <fullName evidence="3">Squalene cyclase C-terminal domain-containing protein</fullName>
    </recommendedName>
</protein>
<gene>
    <name evidence="1" type="ORF">THTE_3543</name>
</gene>
<proteinExistence type="predicted"/>
<sequence>MRNTLMKLDGPVGRNGTSSSFAKRWWPTIGSLITLFCGLATIGLSSGCQRSQPQVKVEELESLPSEPQPAATPPQEPMTIVSIEGVTLRPGESVSRKVQVDRKGRTGTIKLEVTNLPQGIKAKIGDIPEGQSEAELILTADPSLGENEITAAVEVRATLGGDRASQNVAVHVPKIPLPDLKTPDQLYLNPGGEASLSVDLDRKGYTGPVTLRVEQLPEGVASEPVNVAEGAQQATLHFKAGPQVKEGDFSAQVVLAAGGRTASRPVKLVIRKNLFTVECFRVVTLKPGESRDVDIPIRRNGYAGPITLTFENLPEGVTLTASEVPAGATSVKFHFSVNPQAHERVRSVWVQATGSGASFRDAIVVRVAKELDKGFLPVEIGYDPEIAPLFRRGSFGGRLTAKSKAALCDAYGGTPESEQAVLRGLRWLAAHQEADGRWSLKDYGRTNPNCDCHLDAEKEREIVDSDTGATGLALLPFLGAGVTHEGSPDQPPELARYRNGVRRGLFYLLRVQTVDAKSDKDGYLGGNTYAHAIATMALCEAYGLTGDERIQIAAQRAIKYLMNAQHKEGGWRYGFREAGDMSVVGWVFLAIRSGQLAGLKIDSLPLSRASRFLDACAVGPEPYKLSEYCYQPGQAPKMSLTACGLLTRQYLGWPKDNPHLLAGCRKLMTQLPPKEAQSAGQLYYYYYATQVLHHMEGEDWDLWNHRMREHLIHTQETSGHREGSWSPEGTDWGNRGGRIYATSLALMILEEYYRHLPLYRPVPRAAVSTTSGVSAGSHY</sequence>
<dbReference type="AlphaFoldDB" id="A0A286RJL0"/>
<accession>A0A286RJL0</accession>
<keyword evidence="2" id="KW-1185">Reference proteome</keyword>
<dbReference type="Gene3D" id="1.50.10.20">
    <property type="match status" value="2"/>
</dbReference>